<keyword evidence="2" id="KW-1185">Reference proteome</keyword>
<dbReference type="InterPro" id="IPR043737">
    <property type="entry name" value="DUF5682"/>
</dbReference>
<evidence type="ECO:0000313" key="2">
    <source>
        <dbReference type="Proteomes" id="UP001193081"/>
    </source>
</evidence>
<dbReference type="RefSeq" id="WP_135479255.1">
    <property type="nucleotide sequence ID" value="NZ_SIJK02000027.1"/>
</dbReference>
<proteinExistence type="predicted"/>
<dbReference type="EMBL" id="SIJK02000027">
    <property type="protein sequence ID" value="MBP1467024.1"/>
    <property type="molecule type" value="Genomic_DNA"/>
</dbReference>
<comment type="caution">
    <text evidence="1">The sequence shown here is derived from an EMBL/GenBank/DDBJ whole genome shotgun (WGS) entry which is preliminary data.</text>
</comment>
<evidence type="ECO:0000313" key="1">
    <source>
        <dbReference type="EMBL" id="MBP1467024.1"/>
    </source>
</evidence>
<dbReference type="InterPro" id="IPR050458">
    <property type="entry name" value="LolB"/>
</dbReference>
<gene>
    <name evidence="1" type="ORF">EYB53_015020</name>
</gene>
<reference evidence="1 2" key="1">
    <citation type="submission" date="2021-03" db="EMBL/GenBank/DDBJ databases">
        <authorList>
            <person name="Grouzdev D.S."/>
        </authorList>
    </citation>
    <scope>NUCLEOTIDE SEQUENCE [LARGE SCALE GENOMIC DNA]</scope>
    <source>
        <strain evidence="1 2">M50-1</strain>
    </source>
</reference>
<dbReference type="PANTHER" id="PTHR30634">
    <property type="entry name" value="OUTER MEMBRANE LOLAB LIPOPROTEIN INSERTION APPARATUS"/>
    <property type="match status" value="1"/>
</dbReference>
<sequence length="750" mass="82606">MAPATHHIFGIRHHGPGSARSLRRALTELAPDLVLVEGPPEADPILPLLAHPELKPPIALLIYATERPDQAVFYPFARFSPEFQAITYALHQQIPVRCMDLPQFHQLALEKTGEAHREAGVSPILHPADDPLGALALAAGYSDGERWWEELVEQRRDDAAIFSAVLEAMSALREDQPTPTDPHEAYREAWMRRTLRQARREGFQRIAVVCGAWHAPALVSLDAARTDDQLLKGLPKIKTAATLAPWTYGRLTVASGYGAGIASPGWYDHLWAMSASTHDATAVTIQWMTSVARLLRQHDLDASSAHIIEAVRLAEALAALREHPVPGLSELEEAARAVFCTGNDAPMHLIHQQLIVGERIGSIPDETPLVPLQQDLRQQQRRLRMKPTAERRLVELDLRKANHREQSALVRQLNLLGLAWGEPGDVTGTGTFRETWWLQWQPAFDVALIEAAIWGTTVRGAATARTLDRASKSDVLSTLISIVNKALFADLPDAIPPLMDMLQRRATHTNDAGALMDALTSEDGQTRSSLVNSLRYGSVRELDTSLIAIVVDGMVTRICIGLINVCTNVNDEAAVTMSRRIAATNAAIGLLGQPAQREQWLTALAQLVQAPHIHGLIAGQACRLLLDAERLSNDAAARLLSQALSSAQPPTAAAAWIEGLLQGSGMFIVHDEQLWRLVDTWLGTLNDETFQTIVPLLRRTFATFTPHERHLLGERVKQAPGARPREEHLRFDVARAEAALARIQLIVTRR</sequence>
<organism evidence="1 2">
    <name type="scientific">Candidatus Chloroploca mongolica</name>
    <dbReference type="NCBI Taxonomy" id="2528176"/>
    <lineage>
        <taxon>Bacteria</taxon>
        <taxon>Bacillati</taxon>
        <taxon>Chloroflexota</taxon>
        <taxon>Chloroflexia</taxon>
        <taxon>Chloroflexales</taxon>
        <taxon>Chloroflexineae</taxon>
        <taxon>Oscillochloridaceae</taxon>
        <taxon>Candidatus Chloroploca</taxon>
    </lineage>
</organism>
<dbReference type="Proteomes" id="UP001193081">
    <property type="component" value="Unassembled WGS sequence"/>
</dbReference>
<name>A0ABS4DCI6_9CHLR</name>
<dbReference type="Pfam" id="PF18934">
    <property type="entry name" value="DUF5682"/>
    <property type="match status" value="1"/>
</dbReference>
<dbReference type="PANTHER" id="PTHR30634:SF14">
    <property type="match status" value="1"/>
</dbReference>
<protein>
    <submittedName>
        <fullName evidence="1">Uncharacterized protein</fullName>
    </submittedName>
</protein>
<accession>A0ABS4DCI6</accession>